<dbReference type="InterPro" id="IPR036618">
    <property type="entry name" value="PtsI_HPr-bd_sf"/>
</dbReference>
<comment type="cofactor">
    <cofactor evidence="2 17 20">
        <name>Mg(2+)</name>
        <dbReference type="ChEBI" id="CHEBI:18420"/>
    </cofactor>
</comment>
<dbReference type="Proteomes" id="UP000594681">
    <property type="component" value="Chromosome"/>
</dbReference>
<dbReference type="GO" id="GO:0009401">
    <property type="term" value="P:phosphoenolpyruvate-dependent sugar phosphotransferase system"/>
    <property type="evidence" value="ECO:0007669"/>
    <property type="project" value="UniProtKB-KW"/>
</dbReference>
<evidence type="ECO:0000256" key="3">
    <source>
        <dbReference type="ARBA" id="ARBA00002728"/>
    </source>
</evidence>
<dbReference type="RefSeq" id="WP_165006570.1">
    <property type="nucleotide sequence ID" value="NZ_CP064954.1"/>
</dbReference>
<dbReference type="InterPro" id="IPR024692">
    <property type="entry name" value="PTS_EI"/>
</dbReference>
<dbReference type="GO" id="GO:0005737">
    <property type="term" value="C:cytoplasm"/>
    <property type="evidence" value="ECO:0007669"/>
    <property type="project" value="UniProtKB-SubCell"/>
</dbReference>
<dbReference type="GO" id="GO:0008965">
    <property type="term" value="F:phosphoenolpyruvate-protein phosphotransferase activity"/>
    <property type="evidence" value="ECO:0007669"/>
    <property type="project" value="UniProtKB-EC"/>
</dbReference>
<evidence type="ECO:0000256" key="18">
    <source>
        <dbReference type="PIRSR" id="PIRSR000732-1"/>
    </source>
</evidence>
<feature type="domain" description="Phosphotransferase system enzyme I N-terminal" evidence="23">
    <location>
        <begin position="10"/>
        <end position="128"/>
    </location>
</feature>
<dbReference type="PROSITE" id="PS00370">
    <property type="entry name" value="PEP_ENZYMES_PHOS_SITE"/>
    <property type="match status" value="1"/>
</dbReference>
<feature type="binding site" evidence="19">
    <location>
        <position position="454"/>
    </location>
    <ligand>
        <name>phosphoenolpyruvate</name>
        <dbReference type="ChEBI" id="CHEBI:58702"/>
    </ligand>
</feature>
<dbReference type="InterPro" id="IPR000121">
    <property type="entry name" value="PEP_util_C"/>
</dbReference>
<keyword evidence="8 17" id="KW-0813">Transport</keyword>
<dbReference type="Pfam" id="PF00391">
    <property type="entry name" value="PEP-utilizers"/>
    <property type="match status" value="1"/>
</dbReference>
<feature type="domain" description="PEP-utilising enzyme C-terminal" evidence="22">
    <location>
        <begin position="256"/>
        <end position="529"/>
    </location>
</feature>
<evidence type="ECO:0000256" key="15">
    <source>
        <dbReference type="ARBA" id="ARBA00022842"/>
    </source>
</evidence>
<dbReference type="PIRSF" id="PIRSF000732">
    <property type="entry name" value="PTS_enzyme_I"/>
    <property type="match status" value="1"/>
</dbReference>
<dbReference type="InterPro" id="IPR008279">
    <property type="entry name" value="PEP-util_enz_mobile_dom"/>
</dbReference>
<accession>A0A7T0PBA6</accession>
<evidence type="ECO:0000256" key="4">
    <source>
        <dbReference type="ARBA" id="ARBA00004496"/>
    </source>
</evidence>
<dbReference type="KEGG" id="cliz:G7Y31_07110"/>
<comment type="subcellular location">
    <subcellularLocation>
        <location evidence="4 17">Cytoplasm</location>
    </subcellularLocation>
</comment>
<feature type="binding site" evidence="19">
    <location>
        <position position="330"/>
    </location>
    <ligand>
        <name>phosphoenolpyruvate</name>
        <dbReference type="ChEBI" id="CHEBI:58702"/>
    </ligand>
</feature>
<reference evidence="24 25" key="1">
    <citation type="submission" date="2020-11" db="EMBL/GenBank/DDBJ databases">
        <title>Corynebacterium sp. ZJ-599.</title>
        <authorList>
            <person name="Zhou J."/>
        </authorList>
    </citation>
    <scope>NUCLEOTIDE SEQUENCE [LARGE SCALE GENOMIC DNA]</scope>
    <source>
        <strain evidence="24 25">ZJ-599</strain>
    </source>
</reference>
<evidence type="ECO:0000256" key="1">
    <source>
        <dbReference type="ARBA" id="ARBA00000683"/>
    </source>
</evidence>
<feature type="binding site" evidence="20">
    <location>
        <position position="420"/>
    </location>
    <ligand>
        <name>Mg(2+)</name>
        <dbReference type="ChEBI" id="CHEBI:18420"/>
    </ligand>
</feature>
<dbReference type="InterPro" id="IPR015813">
    <property type="entry name" value="Pyrv/PenolPyrv_kinase-like_dom"/>
</dbReference>
<comment type="function">
    <text evidence="3 17">General (non sugar-specific) component of the phosphoenolpyruvate-dependent sugar phosphotransferase system (sugar PTS). This major carbohydrate active-transport system catalyzes the phosphorylation of incoming sugar substrates concomitantly with their translocation across the cell membrane. Enzyme I transfers the phosphoryl group from phosphoenolpyruvate (PEP) to the phosphoryl carrier protein (HPr).</text>
</comment>
<dbReference type="InterPro" id="IPR008731">
    <property type="entry name" value="PTS_EIN"/>
</dbReference>
<keyword evidence="15 17" id="KW-0460">Magnesium</keyword>
<dbReference type="PROSITE" id="PS00742">
    <property type="entry name" value="PEP_ENZYMES_2"/>
    <property type="match status" value="1"/>
</dbReference>
<evidence type="ECO:0000256" key="19">
    <source>
        <dbReference type="PIRSR" id="PIRSR000732-2"/>
    </source>
</evidence>
<evidence type="ECO:0000256" key="11">
    <source>
        <dbReference type="ARBA" id="ARBA00022679"/>
    </source>
</evidence>
<dbReference type="InterPro" id="IPR040442">
    <property type="entry name" value="Pyrv_kinase-like_dom_sf"/>
</dbReference>
<feature type="binding site" evidence="20">
    <location>
        <position position="444"/>
    </location>
    <ligand>
        <name>Mg(2+)</name>
        <dbReference type="ChEBI" id="CHEBI:18420"/>
    </ligand>
</feature>
<comment type="catalytic activity">
    <reaction evidence="1 17">
        <text>L-histidyl-[protein] + phosphoenolpyruvate = N(pros)-phospho-L-histidyl-[protein] + pyruvate</text>
        <dbReference type="Rhea" id="RHEA:23880"/>
        <dbReference type="Rhea" id="RHEA-COMP:9745"/>
        <dbReference type="Rhea" id="RHEA-COMP:9746"/>
        <dbReference type="ChEBI" id="CHEBI:15361"/>
        <dbReference type="ChEBI" id="CHEBI:29979"/>
        <dbReference type="ChEBI" id="CHEBI:58702"/>
        <dbReference type="ChEBI" id="CHEBI:64837"/>
        <dbReference type="EC" id="2.7.3.9"/>
    </reaction>
</comment>
<evidence type="ECO:0000256" key="6">
    <source>
        <dbReference type="ARBA" id="ARBA00012232"/>
    </source>
</evidence>
<dbReference type="EMBL" id="CP064954">
    <property type="protein sequence ID" value="QPK78347.1"/>
    <property type="molecule type" value="Genomic_DNA"/>
</dbReference>
<feature type="binding site" evidence="19">
    <location>
        <begin position="443"/>
        <end position="444"/>
    </location>
    <ligand>
        <name>phosphoenolpyruvate</name>
        <dbReference type="ChEBI" id="CHEBI:58702"/>
    </ligand>
</feature>
<keyword evidence="14 17" id="KW-0418">Kinase</keyword>
<organism evidence="24 25">
    <name type="scientific">Corynebacterium lizhenjunii</name>
    <dbReference type="NCBI Taxonomy" id="2709394"/>
    <lineage>
        <taxon>Bacteria</taxon>
        <taxon>Bacillati</taxon>
        <taxon>Actinomycetota</taxon>
        <taxon>Actinomycetes</taxon>
        <taxon>Mycobacteriales</taxon>
        <taxon>Corynebacteriaceae</taxon>
        <taxon>Corynebacterium</taxon>
    </lineage>
</organism>
<dbReference type="EC" id="2.7.3.9" evidence="6 17"/>
<dbReference type="Pfam" id="PF02896">
    <property type="entry name" value="PEP-utilizers_C"/>
    <property type="match status" value="1"/>
</dbReference>
<keyword evidence="10 17" id="KW-0762">Sugar transport</keyword>
<evidence type="ECO:0000259" key="21">
    <source>
        <dbReference type="Pfam" id="PF00391"/>
    </source>
</evidence>
<evidence type="ECO:0000256" key="10">
    <source>
        <dbReference type="ARBA" id="ARBA00022597"/>
    </source>
</evidence>
<feature type="active site" description="Tele-phosphohistidine intermediate" evidence="18">
    <location>
        <position position="191"/>
    </location>
</feature>
<feature type="binding site" evidence="19">
    <location>
        <position position="294"/>
    </location>
    <ligand>
        <name>phosphoenolpyruvate</name>
        <dbReference type="ChEBI" id="CHEBI:58702"/>
    </ligand>
</feature>
<dbReference type="NCBIfam" id="TIGR01417">
    <property type="entry name" value="PTS_I_fam"/>
    <property type="match status" value="1"/>
</dbReference>
<dbReference type="InterPro" id="IPR006318">
    <property type="entry name" value="PTS_EI-like"/>
</dbReference>
<keyword evidence="24" id="KW-0670">Pyruvate</keyword>
<feature type="active site" description="Proton donor" evidence="18">
    <location>
        <position position="491"/>
    </location>
</feature>
<feature type="domain" description="PEP-utilising enzyme mobile" evidence="21">
    <location>
        <begin position="157"/>
        <end position="227"/>
    </location>
</feature>
<keyword evidence="9 17" id="KW-0963">Cytoplasm</keyword>
<dbReference type="InterPro" id="IPR036637">
    <property type="entry name" value="Phosphohistidine_dom_sf"/>
</dbReference>
<dbReference type="AlphaFoldDB" id="A0A7T0PBA6"/>
<dbReference type="SUPFAM" id="SSF51621">
    <property type="entry name" value="Phosphoenolpyruvate/pyruvate domain"/>
    <property type="match status" value="1"/>
</dbReference>
<keyword evidence="12 17" id="KW-0598">Phosphotransferase system</keyword>
<dbReference type="Gene3D" id="3.50.30.10">
    <property type="entry name" value="Phosphohistidine domain"/>
    <property type="match status" value="1"/>
</dbReference>
<evidence type="ECO:0000256" key="7">
    <source>
        <dbReference type="ARBA" id="ARBA00016544"/>
    </source>
</evidence>
<evidence type="ECO:0000313" key="24">
    <source>
        <dbReference type="EMBL" id="QPK78347.1"/>
    </source>
</evidence>
<dbReference type="GO" id="GO:0016301">
    <property type="term" value="F:kinase activity"/>
    <property type="evidence" value="ECO:0007669"/>
    <property type="project" value="UniProtKB-KW"/>
</dbReference>
<evidence type="ECO:0000256" key="8">
    <source>
        <dbReference type="ARBA" id="ARBA00022448"/>
    </source>
</evidence>
<dbReference type="SUPFAM" id="SSF52009">
    <property type="entry name" value="Phosphohistidine domain"/>
    <property type="match status" value="1"/>
</dbReference>
<keyword evidence="25" id="KW-1185">Reference proteome</keyword>
<proteinExistence type="inferred from homology"/>
<keyword evidence="11 17" id="KW-0808">Transferase</keyword>
<gene>
    <name evidence="24" type="primary">ptsP</name>
    <name evidence="24" type="ORF">G7Y31_07110</name>
</gene>
<dbReference type="GO" id="GO:0046872">
    <property type="term" value="F:metal ion binding"/>
    <property type="evidence" value="ECO:0007669"/>
    <property type="project" value="UniProtKB-KW"/>
</dbReference>
<evidence type="ECO:0000256" key="9">
    <source>
        <dbReference type="ARBA" id="ARBA00022490"/>
    </source>
</evidence>
<evidence type="ECO:0000256" key="12">
    <source>
        <dbReference type="ARBA" id="ARBA00022683"/>
    </source>
</evidence>
<sequence length="562" mass="59157">MGNASSHSIKGTGVVAGVAYAPAVWVRPRPDLPTVGTPVGEDQREAEFERFTEAALTVAGRLETRAAGAEGNAAEVLTATAGMVKDRGWHKAVRKNINSGNNAEYAVVGATDKFVAMFEAAGGIMAERTTDLKDVRDRVIAQLRGEPEPGLPTVTGEAVLLADDLAPADTATLDTAHIKALVTELGGPTSHTAIIARQLDIPCIVAVGAELRSIEAGTQVFLDGSLGTVTLNADESEARQAVAEYREFAAKVAQWTGPAQTKDGHRFQLLANVADGNAARVAADTEAEGIGLYRTEMSFLSATEEPTVDEQARIYGKVFAAFPESKVVVRTLDAGSDKPISYATMESEENPALGVRGLRIARDNESLLTRQLDAIAQAAAERSDDAATWVMAPMVATPSEAKWFARLCRERNLTAGAMIEVPAAALMADTIMPHLDFVSIGTNDLTQYTMAADRLSPQLAYLTDPWQPAVLRLIQHTCVVGRDHNVPVGVCGEAAADPMLAGVLVGLGVNSLSCAATAIAGVGAQLAELTREDCEKIADLAVSAESAAEAREAVRDYISALA</sequence>
<name>A0A7T0PBA6_9CORY</name>
<evidence type="ECO:0000256" key="16">
    <source>
        <dbReference type="ARBA" id="ARBA00033235"/>
    </source>
</evidence>
<dbReference type="InterPro" id="IPR050499">
    <property type="entry name" value="PEP-utilizing_PTS_enzyme"/>
</dbReference>
<evidence type="ECO:0000256" key="20">
    <source>
        <dbReference type="PIRSR" id="PIRSR000732-3"/>
    </source>
</evidence>
<evidence type="ECO:0000256" key="5">
    <source>
        <dbReference type="ARBA" id="ARBA00007837"/>
    </source>
</evidence>
<evidence type="ECO:0000256" key="17">
    <source>
        <dbReference type="PIRNR" id="PIRNR000732"/>
    </source>
</evidence>
<dbReference type="Pfam" id="PF05524">
    <property type="entry name" value="PEP-utilisers_N"/>
    <property type="match status" value="1"/>
</dbReference>
<dbReference type="InterPro" id="IPR018274">
    <property type="entry name" value="PEP_util_AS"/>
</dbReference>
<dbReference type="PANTHER" id="PTHR46244">
    <property type="entry name" value="PHOSPHOENOLPYRUVATE-PROTEIN PHOSPHOTRANSFERASE"/>
    <property type="match status" value="1"/>
</dbReference>
<dbReference type="Gene3D" id="3.20.20.60">
    <property type="entry name" value="Phosphoenolpyruvate-binding domains"/>
    <property type="match status" value="1"/>
</dbReference>
<dbReference type="Gene3D" id="1.10.274.10">
    <property type="entry name" value="PtsI, HPr-binding domain"/>
    <property type="match status" value="1"/>
</dbReference>
<dbReference type="SUPFAM" id="SSF47831">
    <property type="entry name" value="Enzyme I of the PEP:sugar phosphotransferase system HPr-binding (sub)domain"/>
    <property type="match status" value="1"/>
</dbReference>
<evidence type="ECO:0000259" key="23">
    <source>
        <dbReference type="Pfam" id="PF05524"/>
    </source>
</evidence>
<evidence type="ECO:0000256" key="13">
    <source>
        <dbReference type="ARBA" id="ARBA00022723"/>
    </source>
</evidence>
<dbReference type="PRINTS" id="PR01736">
    <property type="entry name" value="PHPHTRNFRASE"/>
</dbReference>
<evidence type="ECO:0000313" key="25">
    <source>
        <dbReference type="Proteomes" id="UP000594681"/>
    </source>
</evidence>
<keyword evidence="13 17" id="KW-0479">Metal-binding</keyword>
<dbReference type="InterPro" id="IPR023151">
    <property type="entry name" value="PEP_util_CS"/>
</dbReference>
<comment type="similarity">
    <text evidence="5 17">Belongs to the PEP-utilizing enzyme family.</text>
</comment>
<evidence type="ECO:0000256" key="2">
    <source>
        <dbReference type="ARBA" id="ARBA00001946"/>
    </source>
</evidence>
<evidence type="ECO:0000259" key="22">
    <source>
        <dbReference type="Pfam" id="PF02896"/>
    </source>
</evidence>
<protein>
    <recommendedName>
        <fullName evidence="7 17">Phosphoenolpyruvate-protein phosphotransferase</fullName>
        <ecNumber evidence="6 17">2.7.3.9</ecNumber>
    </recommendedName>
    <alternativeName>
        <fullName evidence="16 17">Phosphotransferase system, enzyme I</fullName>
    </alternativeName>
</protein>
<dbReference type="PANTHER" id="PTHR46244:SF3">
    <property type="entry name" value="PHOSPHOENOLPYRUVATE-PROTEIN PHOSPHOTRANSFERASE"/>
    <property type="match status" value="1"/>
</dbReference>
<evidence type="ECO:0000256" key="14">
    <source>
        <dbReference type="ARBA" id="ARBA00022777"/>
    </source>
</evidence>